<proteinExistence type="predicted"/>
<feature type="DNA-binding region" description="H-T-H motif" evidence="4">
    <location>
        <begin position="38"/>
        <end position="57"/>
    </location>
</feature>
<gene>
    <name evidence="6" type="ORF">E2F50_22385</name>
</gene>
<accession>A0A4R5U6E5</accession>
<evidence type="ECO:0000313" key="7">
    <source>
        <dbReference type="Proteomes" id="UP000295238"/>
    </source>
</evidence>
<dbReference type="SUPFAM" id="SSF46689">
    <property type="entry name" value="Homeodomain-like"/>
    <property type="match status" value="1"/>
</dbReference>
<dbReference type="Gene3D" id="1.10.10.60">
    <property type="entry name" value="Homeodomain-like"/>
    <property type="match status" value="1"/>
</dbReference>
<keyword evidence="2 4" id="KW-0238">DNA-binding</keyword>
<evidence type="ECO:0000259" key="5">
    <source>
        <dbReference type="PROSITE" id="PS50977"/>
    </source>
</evidence>
<comment type="caution">
    <text evidence="6">The sequence shown here is derived from an EMBL/GenBank/DDBJ whole genome shotgun (WGS) entry which is preliminary data.</text>
</comment>
<dbReference type="Proteomes" id="UP000295238">
    <property type="component" value="Unassembled WGS sequence"/>
</dbReference>
<sequence>MATTKDIRPRGRPRRFDPNQGIAVAQRLFHARGYDAVSVADLTDALGINPPSLYSAYGSKAELFARTLRHYTETQGVPLGEILRPGRPVAEALSAVLEDAANKYTAHPGSGGCLAIEGTRCNDVDARNAARNLTSAARDVIYRFVAETHPDLADVLADYTVTVMSGLSAMAREGVGRDRILGTASLAAAAYRETLSV</sequence>
<protein>
    <submittedName>
        <fullName evidence="6">TetR/AcrR family transcriptional regulator</fullName>
    </submittedName>
</protein>
<dbReference type="AlphaFoldDB" id="A0A4R5U6E5"/>
<evidence type="ECO:0000256" key="1">
    <source>
        <dbReference type="ARBA" id="ARBA00023015"/>
    </source>
</evidence>
<keyword evidence="1" id="KW-0805">Transcription regulation</keyword>
<dbReference type="Pfam" id="PF00440">
    <property type="entry name" value="TetR_N"/>
    <property type="match status" value="1"/>
</dbReference>
<evidence type="ECO:0000256" key="3">
    <source>
        <dbReference type="ARBA" id="ARBA00023163"/>
    </source>
</evidence>
<dbReference type="PANTHER" id="PTHR47506">
    <property type="entry name" value="TRANSCRIPTIONAL REGULATORY PROTEIN"/>
    <property type="match status" value="1"/>
</dbReference>
<dbReference type="EMBL" id="SMTL01000010">
    <property type="protein sequence ID" value="TDK29688.1"/>
    <property type="molecule type" value="Genomic_DNA"/>
</dbReference>
<dbReference type="OrthoDB" id="9795242at2"/>
<dbReference type="InterPro" id="IPR036271">
    <property type="entry name" value="Tet_transcr_reg_TetR-rel_C_sf"/>
</dbReference>
<evidence type="ECO:0000256" key="4">
    <source>
        <dbReference type="PROSITE-ProRule" id="PRU00335"/>
    </source>
</evidence>
<dbReference type="GO" id="GO:0003677">
    <property type="term" value="F:DNA binding"/>
    <property type="evidence" value="ECO:0007669"/>
    <property type="project" value="UniProtKB-UniRule"/>
</dbReference>
<dbReference type="InterPro" id="IPR009057">
    <property type="entry name" value="Homeodomain-like_sf"/>
</dbReference>
<evidence type="ECO:0000256" key="2">
    <source>
        <dbReference type="ARBA" id="ARBA00023125"/>
    </source>
</evidence>
<keyword evidence="3" id="KW-0804">Transcription</keyword>
<dbReference type="SUPFAM" id="SSF48498">
    <property type="entry name" value="Tetracyclin repressor-like, C-terminal domain"/>
    <property type="match status" value="1"/>
</dbReference>
<dbReference type="PANTHER" id="PTHR47506:SF1">
    <property type="entry name" value="HTH-TYPE TRANSCRIPTIONAL REGULATOR YJDC"/>
    <property type="match status" value="1"/>
</dbReference>
<name>A0A4R5U6E5_9HYPH</name>
<dbReference type="RefSeq" id="WP_133318410.1">
    <property type="nucleotide sequence ID" value="NZ_SMTL01000010.1"/>
</dbReference>
<organism evidence="6 7">
    <name type="scientific">Rhizobium deserti</name>
    <dbReference type="NCBI Taxonomy" id="2547961"/>
    <lineage>
        <taxon>Bacteria</taxon>
        <taxon>Pseudomonadati</taxon>
        <taxon>Pseudomonadota</taxon>
        <taxon>Alphaproteobacteria</taxon>
        <taxon>Hyphomicrobiales</taxon>
        <taxon>Rhizobiaceae</taxon>
        <taxon>Rhizobium/Agrobacterium group</taxon>
        <taxon>Rhizobium</taxon>
    </lineage>
</organism>
<dbReference type="Gene3D" id="1.10.357.10">
    <property type="entry name" value="Tetracycline Repressor, domain 2"/>
    <property type="match status" value="1"/>
</dbReference>
<feature type="domain" description="HTH tetR-type" evidence="5">
    <location>
        <begin position="15"/>
        <end position="75"/>
    </location>
</feature>
<dbReference type="InterPro" id="IPR001647">
    <property type="entry name" value="HTH_TetR"/>
</dbReference>
<reference evidence="6 7" key="1">
    <citation type="submission" date="2019-03" db="EMBL/GenBank/DDBJ databases">
        <title>Rhizobium sp. nov., an bacterium isolated from biocrust in Mu Us Desert.</title>
        <authorList>
            <person name="Lixiong L."/>
        </authorList>
    </citation>
    <scope>NUCLEOTIDE SEQUENCE [LARGE SCALE GENOMIC DNA]</scope>
    <source>
        <strain evidence="6 7">SPY-1</strain>
    </source>
</reference>
<keyword evidence="7" id="KW-1185">Reference proteome</keyword>
<evidence type="ECO:0000313" key="6">
    <source>
        <dbReference type="EMBL" id="TDK29688.1"/>
    </source>
</evidence>
<dbReference type="PROSITE" id="PS50977">
    <property type="entry name" value="HTH_TETR_2"/>
    <property type="match status" value="1"/>
</dbReference>